<gene>
    <name evidence="3" type="ORF">CBZ_25940</name>
</gene>
<name>A0A402DTV9_9CELL</name>
<evidence type="ECO:0000313" key="3">
    <source>
        <dbReference type="EMBL" id="GCE77538.1"/>
    </source>
</evidence>
<accession>A0A402DTV9</accession>
<sequence length="235" mass="24324">MRAVTVLLAAPPAPAPTPVRALTTPGDAPARDTARPSARRQVEARLGPRVMRVVVATAAVLALVPVTVVAVGAVGSSLRGAAGRSDGSPAATFATAVVVAVVAWVVGTFVGVRIGTLVAWLALRPVLRRDRRRLAAVLDGTTVVQGVGIRPGYGRSRTVELPDGSVVTITQLRDRDGAGRQVGFTRCGPDVDGVGRAAAAMALTAYQVAQGERPWFPQLADGRTPQRWGTFGTTP</sequence>
<protein>
    <submittedName>
        <fullName evidence="3">Uncharacterized protein</fullName>
    </submittedName>
</protein>
<comment type="caution">
    <text evidence="3">The sequence shown here is derived from an EMBL/GenBank/DDBJ whole genome shotgun (WGS) entry which is preliminary data.</text>
</comment>
<dbReference type="Proteomes" id="UP000289954">
    <property type="component" value="Unassembled WGS sequence"/>
</dbReference>
<evidence type="ECO:0000256" key="1">
    <source>
        <dbReference type="SAM" id="MobiDB-lite"/>
    </source>
</evidence>
<organism evidence="3 4">
    <name type="scientific">Cellulomonas biazotea</name>
    <dbReference type="NCBI Taxonomy" id="1709"/>
    <lineage>
        <taxon>Bacteria</taxon>
        <taxon>Bacillati</taxon>
        <taxon>Actinomycetota</taxon>
        <taxon>Actinomycetes</taxon>
        <taxon>Micrococcales</taxon>
        <taxon>Cellulomonadaceae</taxon>
        <taxon>Cellulomonas</taxon>
    </lineage>
</organism>
<keyword evidence="2" id="KW-0472">Membrane</keyword>
<proteinExistence type="predicted"/>
<keyword evidence="2" id="KW-1133">Transmembrane helix</keyword>
<feature type="transmembrane region" description="Helical" evidence="2">
    <location>
        <begin position="90"/>
        <end position="123"/>
    </location>
</feature>
<evidence type="ECO:0000313" key="4">
    <source>
        <dbReference type="Proteomes" id="UP000289954"/>
    </source>
</evidence>
<reference evidence="3 4" key="1">
    <citation type="submission" date="2019-01" db="EMBL/GenBank/DDBJ databases">
        <title>Draft genome sequence of Cellulomonas takizawaensis strain TKZ-21.</title>
        <authorList>
            <person name="Yamamura H."/>
            <person name="Hayashi T."/>
            <person name="Hamada M."/>
            <person name="Serisawa Y."/>
            <person name="Matsuyama K."/>
            <person name="Nakagawa Y."/>
            <person name="Otoguro M."/>
            <person name="Yanagida F."/>
            <person name="Hayakawa M."/>
        </authorList>
    </citation>
    <scope>NUCLEOTIDE SEQUENCE [LARGE SCALE GENOMIC DNA]</scope>
    <source>
        <strain evidence="3 4">NBRC12680</strain>
    </source>
</reference>
<dbReference type="EMBL" id="BIMR01000224">
    <property type="protein sequence ID" value="GCE77538.1"/>
    <property type="molecule type" value="Genomic_DNA"/>
</dbReference>
<feature type="region of interest" description="Disordered" evidence="1">
    <location>
        <begin position="15"/>
        <end position="40"/>
    </location>
</feature>
<feature type="transmembrane region" description="Helical" evidence="2">
    <location>
        <begin position="53"/>
        <end position="78"/>
    </location>
</feature>
<dbReference type="AlphaFoldDB" id="A0A402DTV9"/>
<evidence type="ECO:0000256" key="2">
    <source>
        <dbReference type="SAM" id="Phobius"/>
    </source>
</evidence>
<keyword evidence="4" id="KW-1185">Reference proteome</keyword>
<keyword evidence="2" id="KW-0812">Transmembrane</keyword>